<feature type="site" description="Participates in a stacking interaction with the thymidine ring of dTDP-4-oxo-6-deoxyglucose" evidence="2">
    <location>
        <position position="138"/>
    </location>
</feature>
<feature type="active site" description="Proton acceptor" evidence="1">
    <location>
        <position position="62"/>
    </location>
</feature>
<dbReference type="GO" id="GO:0005829">
    <property type="term" value="C:cytosol"/>
    <property type="evidence" value="ECO:0007669"/>
    <property type="project" value="TreeGrafter"/>
</dbReference>
<organism evidence="4 5">
    <name type="scientific">Paenibacillus lycopersici</name>
    <dbReference type="NCBI Taxonomy" id="2704462"/>
    <lineage>
        <taxon>Bacteria</taxon>
        <taxon>Bacillati</taxon>
        <taxon>Bacillota</taxon>
        <taxon>Bacilli</taxon>
        <taxon>Bacillales</taxon>
        <taxon>Paenibacillaceae</taxon>
        <taxon>Paenibacillus</taxon>
    </lineage>
</organism>
<name>A0A6C0FYH8_9BACL</name>
<comment type="function">
    <text evidence="3">Catalyzes the epimerization of the C3' and C5'positions of dTDP-6-deoxy-D-xylo-4-hexulose, forming dTDP-6-deoxy-L-lyxo-4-hexulose.</text>
</comment>
<accession>A0A6C0FYH8</accession>
<dbReference type="Gene3D" id="2.60.120.10">
    <property type="entry name" value="Jelly Rolls"/>
    <property type="match status" value="1"/>
</dbReference>
<feature type="active site" description="Proton donor" evidence="1">
    <location>
        <position position="132"/>
    </location>
</feature>
<dbReference type="UniPathway" id="UPA00124"/>
<evidence type="ECO:0000256" key="3">
    <source>
        <dbReference type="RuleBase" id="RU364069"/>
    </source>
</evidence>
<evidence type="ECO:0000313" key="5">
    <source>
        <dbReference type="Proteomes" id="UP000476064"/>
    </source>
</evidence>
<comment type="pathway">
    <text evidence="3">Carbohydrate biosynthesis; dTDP-L-rhamnose biosynthesis.</text>
</comment>
<reference evidence="4 5" key="1">
    <citation type="submission" date="2020-01" db="EMBL/GenBank/DDBJ databases">
        <title>Paenibacillus sp. nov., isolated from tomato rhizosphere.</title>
        <authorList>
            <person name="Weon H.-Y."/>
            <person name="Lee S.A."/>
        </authorList>
    </citation>
    <scope>NUCLEOTIDE SEQUENCE [LARGE SCALE GENOMIC DNA]</scope>
    <source>
        <strain evidence="4 5">12200R-189</strain>
    </source>
</reference>
<dbReference type="GO" id="GO:0000271">
    <property type="term" value="P:polysaccharide biosynthetic process"/>
    <property type="evidence" value="ECO:0007669"/>
    <property type="project" value="TreeGrafter"/>
</dbReference>
<dbReference type="NCBIfam" id="TIGR01221">
    <property type="entry name" value="rmlC"/>
    <property type="match status" value="1"/>
</dbReference>
<dbReference type="PANTHER" id="PTHR21047:SF2">
    <property type="entry name" value="THYMIDINE DIPHOSPHO-4-KETO-RHAMNOSE 3,5-EPIMERASE"/>
    <property type="match status" value="1"/>
</dbReference>
<evidence type="ECO:0000313" key="4">
    <source>
        <dbReference type="EMBL" id="QHT59270.1"/>
    </source>
</evidence>
<dbReference type="GO" id="GO:0019305">
    <property type="term" value="P:dTDP-rhamnose biosynthetic process"/>
    <property type="evidence" value="ECO:0007669"/>
    <property type="project" value="UniProtKB-UniRule"/>
</dbReference>
<dbReference type="Pfam" id="PF00908">
    <property type="entry name" value="dTDP_sugar_isom"/>
    <property type="match status" value="1"/>
</dbReference>
<dbReference type="EC" id="5.1.3.13" evidence="3"/>
<keyword evidence="5" id="KW-1185">Reference proteome</keyword>
<dbReference type="KEGG" id="plyc:GXP70_04315"/>
<dbReference type="EMBL" id="CP048209">
    <property type="protein sequence ID" value="QHT59270.1"/>
    <property type="molecule type" value="Genomic_DNA"/>
</dbReference>
<dbReference type="Proteomes" id="UP000476064">
    <property type="component" value="Chromosome"/>
</dbReference>
<evidence type="ECO:0000256" key="1">
    <source>
        <dbReference type="PIRSR" id="PIRSR600888-1"/>
    </source>
</evidence>
<comment type="similarity">
    <text evidence="3">Belongs to the dTDP-4-dehydrorhamnose 3,5-epimerase family.</text>
</comment>
<dbReference type="GO" id="GO:0008830">
    <property type="term" value="F:dTDP-4-dehydrorhamnose 3,5-epimerase activity"/>
    <property type="evidence" value="ECO:0007669"/>
    <property type="project" value="UniProtKB-UniRule"/>
</dbReference>
<gene>
    <name evidence="4" type="primary">rfbC</name>
    <name evidence="4" type="ORF">GXP70_04315</name>
</gene>
<protein>
    <recommendedName>
        <fullName evidence="3">dTDP-4-dehydrorhamnose 3,5-epimerase</fullName>
        <ecNumber evidence="3">5.1.3.13</ecNumber>
    </recommendedName>
    <alternativeName>
        <fullName evidence="3">Thymidine diphospho-4-keto-rhamnose 3,5-epimerase</fullName>
    </alternativeName>
</protein>
<dbReference type="InterPro" id="IPR011051">
    <property type="entry name" value="RmlC_Cupin_sf"/>
</dbReference>
<sequence>MMVRETSLPGVKLVEPMIFEDDRGFFMESYNRDVCRHHGIQVDFVQDNHSLSVKEGTIRGLHFQIGPKAQAKLVRVTTGSIFDVVVDVRQGSPTFGQWEGFTLSSTNKRQLFVPKGFAHGFCTLEPHTEVQYKVDEYYSPEHDRGIIWNDPTLAIHWPYEAPILSDKDRTHPLFRSVDVNFLYEEGDN</sequence>
<comment type="catalytic activity">
    <reaction evidence="3">
        <text>dTDP-4-dehydro-6-deoxy-alpha-D-glucose = dTDP-4-dehydro-beta-L-rhamnose</text>
        <dbReference type="Rhea" id="RHEA:16969"/>
        <dbReference type="ChEBI" id="CHEBI:57649"/>
        <dbReference type="ChEBI" id="CHEBI:62830"/>
        <dbReference type="EC" id="5.1.3.13"/>
    </reaction>
</comment>
<evidence type="ECO:0000256" key="2">
    <source>
        <dbReference type="PIRSR" id="PIRSR600888-3"/>
    </source>
</evidence>
<proteinExistence type="inferred from homology"/>
<dbReference type="RefSeq" id="WP_162355337.1">
    <property type="nucleotide sequence ID" value="NZ_CP048209.1"/>
</dbReference>
<dbReference type="PANTHER" id="PTHR21047">
    <property type="entry name" value="DTDP-6-DEOXY-D-GLUCOSE-3,5 EPIMERASE"/>
    <property type="match status" value="1"/>
</dbReference>
<dbReference type="InterPro" id="IPR014710">
    <property type="entry name" value="RmlC-like_jellyroll"/>
</dbReference>
<comment type="subunit">
    <text evidence="3">Homodimer.</text>
</comment>
<dbReference type="CDD" id="cd00438">
    <property type="entry name" value="cupin_RmlC"/>
    <property type="match status" value="1"/>
</dbReference>
<dbReference type="SUPFAM" id="SSF51182">
    <property type="entry name" value="RmlC-like cupins"/>
    <property type="match status" value="1"/>
</dbReference>
<dbReference type="InterPro" id="IPR000888">
    <property type="entry name" value="RmlC-like"/>
</dbReference>
<dbReference type="AlphaFoldDB" id="A0A6C0FYH8"/>
<keyword evidence="3 4" id="KW-0413">Isomerase</keyword>